<reference evidence="16" key="1">
    <citation type="journal article" date="2013" name="Genome Biol.">
        <title>Draft genome of the mountain pine beetle, Dendroctonus ponderosae Hopkins, a major forest pest.</title>
        <authorList>
            <person name="Keeling C.I."/>
            <person name="Yuen M.M."/>
            <person name="Liao N.Y."/>
            <person name="Docking T.R."/>
            <person name="Chan S.K."/>
            <person name="Taylor G.A."/>
            <person name="Palmquist D.L."/>
            <person name="Jackman S.D."/>
            <person name="Nguyen A."/>
            <person name="Li M."/>
            <person name="Henderson H."/>
            <person name="Janes J.K."/>
            <person name="Zhao Y."/>
            <person name="Pandoh P."/>
            <person name="Moore R."/>
            <person name="Sperling F.A."/>
            <person name="Huber D.P."/>
            <person name="Birol I."/>
            <person name="Jones S.J."/>
            <person name="Bohlmann J."/>
        </authorList>
    </citation>
    <scope>NUCLEOTIDE SEQUENCE</scope>
</reference>
<evidence type="ECO:0000256" key="11">
    <source>
        <dbReference type="ARBA" id="ARBA00023125"/>
    </source>
</evidence>
<dbReference type="GO" id="GO:0035282">
    <property type="term" value="P:segmentation"/>
    <property type="evidence" value="ECO:0007669"/>
    <property type="project" value="UniProtKB-KW"/>
</dbReference>
<dbReference type="Gene3D" id="3.30.160.60">
    <property type="entry name" value="Classic Zinc Finger"/>
    <property type="match status" value="7"/>
</dbReference>
<dbReference type="SUPFAM" id="SSF57667">
    <property type="entry name" value="beta-beta-alpha zinc fingers"/>
    <property type="match status" value="5"/>
</dbReference>
<evidence type="ECO:0000256" key="9">
    <source>
        <dbReference type="ARBA" id="ARBA00022771"/>
    </source>
</evidence>
<evidence type="ECO:0000256" key="7">
    <source>
        <dbReference type="ARBA" id="ARBA00022723"/>
    </source>
</evidence>
<dbReference type="EnsemblMetazoa" id="XM_019903644.1">
    <property type="protein sequence ID" value="XP_019759203.1"/>
    <property type="gene ID" value="LOC109537085"/>
</dbReference>
<dbReference type="RefSeq" id="XP_019759203.1">
    <property type="nucleotide sequence ID" value="XM_019903644.2"/>
</dbReference>
<keyword evidence="5" id="KW-0217">Developmental protein</keyword>
<evidence type="ECO:0000313" key="15">
    <source>
        <dbReference type="EnsemblMetazoa" id="XP_019759203.1"/>
    </source>
</evidence>
<feature type="domain" description="C2H2-type" evidence="14">
    <location>
        <begin position="395"/>
        <end position="423"/>
    </location>
</feature>
<evidence type="ECO:0000256" key="3">
    <source>
        <dbReference type="ARBA" id="ARBA00007746"/>
    </source>
</evidence>
<name>A0AAR5PDR6_DENPD</name>
<keyword evidence="16" id="KW-1185">Reference proteome</keyword>
<feature type="domain" description="C2H2-type" evidence="14">
    <location>
        <begin position="277"/>
        <end position="304"/>
    </location>
</feature>
<dbReference type="Proteomes" id="UP000019118">
    <property type="component" value="Unassembled WGS sequence"/>
</dbReference>
<evidence type="ECO:0000256" key="2">
    <source>
        <dbReference type="ARBA" id="ARBA00004123"/>
    </source>
</evidence>
<accession>A0AAR5PDR6</accession>
<keyword evidence="8" id="KW-0677">Repeat</keyword>
<evidence type="ECO:0000256" key="8">
    <source>
        <dbReference type="ARBA" id="ARBA00022737"/>
    </source>
</evidence>
<dbReference type="GO" id="GO:0003677">
    <property type="term" value="F:DNA binding"/>
    <property type="evidence" value="ECO:0007669"/>
    <property type="project" value="UniProtKB-KW"/>
</dbReference>
<keyword evidence="6" id="KW-0302">Gap protein</keyword>
<dbReference type="InterPro" id="IPR013087">
    <property type="entry name" value="Znf_C2H2_type"/>
</dbReference>
<keyword evidence="12" id="KW-0539">Nucleus</keyword>
<comment type="subcellular location">
    <subcellularLocation>
        <location evidence="2">Nucleus</location>
    </subcellularLocation>
</comment>
<reference evidence="15" key="2">
    <citation type="submission" date="2024-08" db="UniProtKB">
        <authorList>
            <consortium name="EnsemblMetazoa"/>
        </authorList>
    </citation>
    <scope>IDENTIFICATION</scope>
</reference>
<evidence type="ECO:0000256" key="4">
    <source>
        <dbReference type="ARBA" id="ARBA00013638"/>
    </source>
</evidence>
<organism evidence="15 16">
    <name type="scientific">Dendroctonus ponderosae</name>
    <name type="common">Mountain pine beetle</name>
    <dbReference type="NCBI Taxonomy" id="77166"/>
    <lineage>
        <taxon>Eukaryota</taxon>
        <taxon>Metazoa</taxon>
        <taxon>Ecdysozoa</taxon>
        <taxon>Arthropoda</taxon>
        <taxon>Hexapoda</taxon>
        <taxon>Insecta</taxon>
        <taxon>Pterygota</taxon>
        <taxon>Neoptera</taxon>
        <taxon>Endopterygota</taxon>
        <taxon>Coleoptera</taxon>
        <taxon>Polyphaga</taxon>
        <taxon>Cucujiformia</taxon>
        <taxon>Curculionidae</taxon>
        <taxon>Scolytinae</taxon>
        <taxon>Dendroctonus</taxon>
    </lineage>
</organism>
<evidence type="ECO:0000256" key="5">
    <source>
        <dbReference type="ARBA" id="ARBA00022473"/>
    </source>
</evidence>
<dbReference type="SMART" id="SM00355">
    <property type="entry name" value="ZnF_C2H2"/>
    <property type="match status" value="16"/>
</dbReference>
<dbReference type="Pfam" id="PF13909">
    <property type="entry name" value="zf-H2C2_5"/>
    <property type="match status" value="1"/>
</dbReference>
<comment type="similarity">
    <text evidence="3">Belongs to the hunchback C2H2-type zinc-finger protein family.</text>
</comment>
<dbReference type="PROSITE" id="PS50157">
    <property type="entry name" value="ZINC_FINGER_C2H2_2"/>
    <property type="match status" value="5"/>
</dbReference>
<sequence length="603" mass="71129">MNVIKQEPSSLEELWIQNNLGVSLSHCDQNILVSQEHGNFDFKNESQAQIAECNGFVEHTECKIEVLEHSLLSNFQGDLSAPNFQRTFRERKYFSCAFCSYRTKFKYNLIRHVNIHGPVPSQVAQFKCTQCPFESDKNSSLQRHLKVHSGIFYKCAHCDFETKHKENLPKHLLRHKDPSECRMYDCDECEYETKDKLGLKRHMLTHRRLEEVEHFKCGLCNFMTKHQLSYNNHLLKIHNKDKIEKFQCPECDFGTYHKISLKNHILTHRKPGEVPMYKCPECPYETKNKQFLPNHMKRHQGTMPCPKCQKQICRRGMTLHLKTHESKEAKKKYQCEHCDYGTLYFGNMSRHKKIMHSNKAEIDYKLCPECPFKTFENARLKRHIKEMHCDDAPQFNCDHCDFTSKFRSCLKRHIDTAHINTDPVTCPVCQKQSANVYTLRIHMKLHKPEGEIKMFQCAECPYKTRHSGAYKDHVRKHETPTKYDCKNCPFKSDDKSLWNNHISRKTDVNIPENTISCKLCCYRTRQNDNLQLHVIRKHERDRRRKKCSHCTLCDFKSSNRKLFANHLKGHKTKYPSKLEEEAFYAFEDADSLEETSSSSKGDV</sequence>
<feature type="domain" description="C2H2-type" evidence="14">
    <location>
        <begin position="184"/>
        <end position="211"/>
    </location>
</feature>
<dbReference type="GO" id="GO:0008270">
    <property type="term" value="F:zinc ion binding"/>
    <property type="evidence" value="ECO:0007669"/>
    <property type="project" value="UniProtKB-KW"/>
</dbReference>
<keyword evidence="7" id="KW-0479">Metal-binding</keyword>
<dbReference type="GO" id="GO:0005634">
    <property type="term" value="C:nucleus"/>
    <property type="evidence" value="ECO:0007669"/>
    <property type="project" value="UniProtKB-SubCell"/>
</dbReference>
<evidence type="ECO:0000256" key="6">
    <source>
        <dbReference type="ARBA" id="ARBA00022492"/>
    </source>
</evidence>
<dbReference type="PANTHER" id="PTHR24392:SF49">
    <property type="entry name" value="PROTEIN HUNCHBACK"/>
    <property type="match status" value="1"/>
</dbReference>
<evidence type="ECO:0000259" key="14">
    <source>
        <dbReference type="PROSITE" id="PS50157"/>
    </source>
</evidence>
<evidence type="ECO:0000256" key="13">
    <source>
        <dbReference type="PROSITE-ProRule" id="PRU00042"/>
    </source>
</evidence>
<dbReference type="GeneID" id="109537085"/>
<keyword evidence="9 13" id="KW-0863">Zinc-finger</keyword>
<evidence type="ECO:0000256" key="12">
    <source>
        <dbReference type="ARBA" id="ARBA00023242"/>
    </source>
</evidence>
<dbReference type="AlphaFoldDB" id="A0AAR5PDR6"/>
<evidence type="ECO:0000256" key="10">
    <source>
        <dbReference type="ARBA" id="ARBA00022833"/>
    </source>
</evidence>
<keyword evidence="11" id="KW-0238">DNA-binding</keyword>
<feature type="domain" description="C2H2-type" evidence="14">
    <location>
        <begin position="333"/>
        <end position="361"/>
    </location>
</feature>
<dbReference type="InterPro" id="IPR036236">
    <property type="entry name" value="Znf_C2H2_sf"/>
</dbReference>
<dbReference type="KEGG" id="dpa:109537085"/>
<protein>
    <recommendedName>
        <fullName evidence="4">Protein hunchback</fullName>
    </recommendedName>
</protein>
<keyword evidence="10" id="KW-0862">Zinc</keyword>
<dbReference type="PANTHER" id="PTHR24392">
    <property type="entry name" value="ZINC FINGER PROTEIN"/>
    <property type="match status" value="1"/>
</dbReference>
<proteinExistence type="inferred from homology"/>
<evidence type="ECO:0000313" key="16">
    <source>
        <dbReference type="Proteomes" id="UP000019118"/>
    </source>
</evidence>
<comment type="function">
    <text evidence="1">Gap class segmentation protein that controls development of head structures.</text>
</comment>
<evidence type="ECO:0000256" key="1">
    <source>
        <dbReference type="ARBA" id="ARBA00003983"/>
    </source>
</evidence>
<feature type="domain" description="C2H2-type" evidence="14">
    <location>
        <begin position="126"/>
        <end position="150"/>
    </location>
</feature>